<evidence type="ECO:0000256" key="15">
    <source>
        <dbReference type="HAMAP-Rule" id="MF_00012"/>
    </source>
</evidence>
<dbReference type="PANTHER" id="PTHR21000:SF5">
    <property type="entry name" value="DIHYDROXY-ACID DEHYDRATASE, MITOCHONDRIAL"/>
    <property type="match status" value="1"/>
</dbReference>
<comment type="caution">
    <text evidence="15">Lacks conserved residue(s) required for the propagation of feature annotation.</text>
</comment>
<dbReference type="AlphaFoldDB" id="A0A2K9DQV4"/>
<comment type="cofactor">
    <cofactor evidence="1 15">
        <name>Mg(2+)</name>
        <dbReference type="ChEBI" id="CHEBI:18420"/>
    </cofactor>
</comment>
<keyword evidence="5 15" id="KW-0479">Metal-binding</keyword>
<dbReference type="NCBIfam" id="TIGR00110">
    <property type="entry name" value="ilvD"/>
    <property type="match status" value="1"/>
</dbReference>
<dbReference type="NCBIfam" id="NF002068">
    <property type="entry name" value="PRK00911.1"/>
    <property type="match status" value="1"/>
</dbReference>
<feature type="binding site" evidence="15">
    <location>
        <position position="57"/>
    </location>
    <ligand>
        <name>[2Fe-2S] cluster</name>
        <dbReference type="ChEBI" id="CHEBI:190135"/>
    </ligand>
</feature>
<dbReference type="EC" id="4.2.1.9" evidence="14 15"/>
<dbReference type="SUPFAM" id="SSF52016">
    <property type="entry name" value="LeuD/IlvD-like"/>
    <property type="match status" value="1"/>
</dbReference>
<dbReference type="InterPro" id="IPR020558">
    <property type="entry name" value="DiOHA_6PGluconate_deHydtase_CS"/>
</dbReference>
<evidence type="ECO:0000256" key="11">
    <source>
        <dbReference type="ARBA" id="ARBA00029304"/>
    </source>
</evidence>
<evidence type="ECO:0000313" key="19">
    <source>
        <dbReference type="Proteomes" id="UP000233276"/>
    </source>
</evidence>
<dbReference type="GO" id="GO:0004160">
    <property type="term" value="F:dihydroxy-acid dehydratase activity"/>
    <property type="evidence" value="ECO:0007669"/>
    <property type="project" value="UniProtKB-UniRule"/>
</dbReference>
<evidence type="ECO:0000256" key="7">
    <source>
        <dbReference type="ARBA" id="ARBA00023004"/>
    </source>
</evidence>
<dbReference type="Gene3D" id="3.50.30.80">
    <property type="entry name" value="IlvD/EDD C-terminal domain-like"/>
    <property type="match status" value="1"/>
</dbReference>
<feature type="binding site" evidence="15">
    <location>
        <position position="89"/>
    </location>
    <ligand>
        <name>Mg(2+)</name>
        <dbReference type="ChEBI" id="CHEBI:18420"/>
    </ligand>
</feature>
<comment type="function">
    <text evidence="15">Functions in the biosynthesis of branched-chain amino acids. Catalyzes the dehydration of (2R,3R)-2,3-dihydroxy-3-methylpentanoate (2,3-dihydroxy-3-methylvalerate) into 2-oxo-3-methylpentanoate (2-oxo-3-methylvalerate) and of (2R)-2,3-dihydroxy-3-methylbutanoate (2,3-dihydroxyisovalerate) into 2-oxo-3-methylbutanoate (2-oxoisovalerate), the penultimate precursor to L-isoleucine and L-valine, respectively.</text>
</comment>
<reference evidence="18 19" key="1">
    <citation type="submission" date="2017-12" db="EMBL/GenBank/DDBJ databases">
        <title>Isolation and characterization of estrogens degradatiion strain Microbacterium hominis SJTG1.</title>
        <authorList>
            <person name="Xiong W."/>
            <person name="Yin C."/>
            <person name="Zheng D."/>
            <person name="Liang R."/>
        </authorList>
    </citation>
    <scope>NUCLEOTIDE SEQUENCE [LARGE SCALE GENOMIC DNA]</scope>
    <source>
        <strain evidence="18 19">SJTG1</strain>
    </source>
</reference>
<comment type="similarity">
    <text evidence="2 15">Belongs to the IlvD/Edd family.</text>
</comment>
<evidence type="ECO:0000256" key="3">
    <source>
        <dbReference type="ARBA" id="ARBA00022605"/>
    </source>
</evidence>
<evidence type="ECO:0000256" key="10">
    <source>
        <dbReference type="ARBA" id="ARBA00023304"/>
    </source>
</evidence>
<evidence type="ECO:0000256" key="8">
    <source>
        <dbReference type="ARBA" id="ARBA00023014"/>
    </source>
</evidence>
<evidence type="ECO:0000256" key="5">
    <source>
        <dbReference type="ARBA" id="ARBA00022723"/>
    </source>
</evidence>
<dbReference type="EMBL" id="CP025299">
    <property type="protein sequence ID" value="AUG29606.1"/>
    <property type="molecule type" value="Genomic_DNA"/>
</dbReference>
<dbReference type="PANTHER" id="PTHR21000">
    <property type="entry name" value="DIHYDROXY-ACID DEHYDRATASE DAD"/>
    <property type="match status" value="1"/>
</dbReference>
<keyword evidence="6 15" id="KW-0460">Magnesium</keyword>
<dbReference type="InterPro" id="IPR037237">
    <property type="entry name" value="IlvD/EDD_N"/>
</dbReference>
<comment type="catalytic activity">
    <reaction evidence="15">
        <text>(2R,3R)-2,3-dihydroxy-3-methylpentanoate = (S)-3-methyl-2-oxopentanoate + H2O</text>
        <dbReference type="Rhea" id="RHEA:27694"/>
        <dbReference type="ChEBI" id="CHEBI:15377"/>
        <dbReference type="ChEBI" id="CHEBI:35146"/>
        <dbReference type="ChEBI" id="CHEBI:49258"/>
        <dbReference type="EC" id="4.2.1.9"/>
    </reaction>
</comment>
<evidence type="ECO:0000313" key="18">
    <source>
        <dbReference type="EMBL" id="AUG29606.1"/>
    </source>
</evidence>
<feature type="domain" description="Dihydroxy-acid/6-phosphogluconate dehydratase N-terminal" evidence="16">
    <location>
        <begin position="42"/>
        <end position="364"/>
    </location>
</feature>
<dbReference type="GO" id="GO:0000287">
    <property type="term" value="F:magnesium ion binding"/>
    <property type="evidence" value="ECO:0007669"/>
    <property type="project" value="UniProtKB-UniRule"/>
</dbReference>
<evidence type="ECO:0000256" key="6">
    <source>
        <dbReference type="ARBA" id="ARBA00022842"/>
    </source>
</evidence>
<dbReference type="UniPathway" id="UPA00049">
    <property type="reaction ID" value="UER00061"/>
</dbReference>
<evidence type="ECO:0000256" key="14">
    <source>
        <dbReference type="ARBA" id="ARBA00029490"/>
    </source>
</evidence>
<dbReference type="Pfam" id="PF00920">
    <property type="entry name" value="ILVD_EDD_N"/>
    <property type="match status" value="1"/>
</dbReference>
<feature type="active site" description="Proton acceptor" evidence="15">
    <location>
        <position position="484"/>
    </location>
</feature>
<evidence type="ECO:0000256" key="13">
    <source>
        <dbReference type="ARBA" id="ARBA00029437"/>
    </source>
</evidence>
<proteinExistence type="inferred from homology"/>
<dbReference type="GO" id="GO:0009097">
    <property type="term" value="P:isoleucine biosynthetic process"/>
    <property type="evidence" value="ECO:0007669"/>
    <property type="project" value="UniProtKB-UniRule"/>
</dbReference>
<dbReference type="SUPFAM" id="SSF143975">
    <property type="entry name" value="IlvD/EDD N-terminal domain-like"/>
    <property type="match status" value="1"/>
</dbReference>
<evidence type="ECO:0000256" key="2">
    <source>
        <dbReference type="ARBA" id="ARBA00006486"/>
    </source>
</evidence>
<dbReference type="KEGG" id="mhos:CXR34_09195"/>
<feature type="binding site" description="via carbamate group" evidence="15">
    <location>
        <position position="132"/>
    </location>
    <ligand>
        <name>Mg(2+)</name>
        <dbReference type="ChEBI" id="CHEBI:18420"/>
    </ligand>
</feature>
<evidence type="ECO:0000256" key="9">
    <source>
        <dbReference type="ARBA" id="ARBA00023239"/>
    </source>
</evidence>
<evidence type="ECO:0000256" key="1">
    <source>
        <dbReference type="ARBA" id="ARBA00001946"/>
    </source>
</evidence>
<dbReference type="PROSITE" id="PS00886">
    <property type="entry name" value="ILVD_EDD_1"/>
    <property type="match status" value="1"/>
</dbReference>
<keyword evidence="8 15" id="KW-0411">Iron-sulfur</keyword>
<dbReference type="UniPathway" id="UPA00047">
    <property type="reaction ID" value="UER00057"/>
</dbReference>
<evidence type="ECO:0000256" key="12">
    <source>
        <dbReference type="ARBA" id="ARBA00029436"/>
    </source>
</evidence>
<dbReference type="PROSITE" id="PS00887">
    <property type="entry name" value="ILVD_EDD_2"/>
    <property type="match status" value="1"/>
</dbReference>
<comment type="subunit">
    <text evidence="15">Homodimer.</text>
</comment>
<dbReference type="InterPro" id="IPR000581">
    <property type="entry name" value="ILV_EDD_N"/>
</dbReference>
<keyword evidence="9 15" id="KW-0456">Lyase</keyword>
<dbReference type="InterPro" id="IPR056740">
    <property type="entry name" value="ILV_EDD_C"/>
</dbReference>
<dbReference type="HAMAP" id="MF_00012">
    <property type="entry name" value="IlvD"/>
    <property type="match status" value="1"/>
</dbReference>
<evidence type="ECO:0000259" key="17">
    <source>
        <dbReference type="Pfam" id="PF24877"/>
    </source>
</evidence>
<comment type="pathway">
    <text evidence="12 15">Amino-acid biosynthesis; L-valine biosynthesis; L-valine from pyruvate: step 3/4.</text>
</comment>
<name>A0A2K9DQV4_9MICO</name>
<dbReference type="FunFam" id="3.50.30.80:FF:000001">
    <property type="entry name" value="Dihydroxy-acid dehydratase"/>
    <property type="match status" value="1"/>
</dbReference>
<feature type="modified residue" description="N6-carboxylysine" evidence="15">
    <location>
        <position position="132"/>
    </location>
</feature>
<dbReference type="RefSeq" id="WP_101306201.1">
    <property type="nucleotide sequence ID" value="NZ_CP025299.1"/>
</dbReference>
<keyword evidence="3 15" id="KW-0028">Amino-acid biosynthesis</keyword>
<sequence>MPDSDPTIDIKPRSRVVTDGIEATTSRGMLRAVGMGDEDWDKPQIGIASSWNEITPCNLSLDRLAQGAKEGVHAGGGYPLQFGTISVSDGISMGHEGMHFSLVSREVIADSVETVVMAERLDGTVLLAGCDKSIPGMLMASARLDLSSVFLYAGSIAPGWVKLSDGTEKDVTIIDSFEAVGACLAGKMSEADLKRIECAIAPGEGACGGMYTANTMASVAEALGLSLPGSAAPPSADRRRDYYAHRSGEAVVNLLRQGITTRDILTKEAFENAIALAMALGGSTNVVLHLLAIAREAEVELSLHDFNRIGDRVPHVADMKPFGKYVMNDVDRHGGIPVIMKAMLDEGLLHGDALTVTGKTLAENLRELDPDPIDGTVIHTFDDPIHATGGLTILHGTLAPEGAVVKTAGFDASVFEGPARVFERERGAMDALEAGEIEAGSVIVIRYEGPKGGPGMREMLAITAAIKGAGLGKDVLLLTDGRFSGGTTGLCIGHIAPEAVDGGPIAFVRDGDLIRVDIAARTLDLLVDDAELNSRRDGWEPLPPRYTRGVLAKYSKLVRSAAEGATTG</sequence>
<feature type="domain" description="Dihydroxy-acid/6-phosphogluconate dehydratase C-terminal" evidence="17">
    <location>
        <begin position="377"/>
        <end position="565"/>
    </location>
</feature>
<feature type="binding site" evidence="15">
    <location>
        <position position="131"/>
    </location>
    <ligand>
        <name>Mg(2+)</name>
        <dbReference type="ChEBI" id="CHEBI:18420"/>
    </ligand>
</feature>
<keyword evidence="10 15" id="KW-0100">Branched-chain amino acid biosynthesis</keyword>
<comment type="pathway">
    <text evidence="13 15">Amino-acid biosynthesis; L-isoleucine biosynthesis; L-isoleucine from 2-oxobutanoate: step 3/4.</text>
</comment>
<dbReference type="Proteomes" id="UP000233276">
    <property type="component" value="Chromosome"/>
</dbReference>
<protein>
    <recommendedName>
        <fullName evidence="14 15">Dihydroxy-acid dehydratase</fullName>
        <shortName evidence="15">DAD</shortName>
        <ecNumber evidence="14 15">4.2.1.9</ecNumber>
    </recommendedName>
</protein>
<organism evidence="18 19">
    <name type="scientific">Microbacterium hominis</name>
    <dbReference type="NCBI Taxonomy" id="162426"/>
    <lineage>
        <taxon>Bacteria</taxon>
        <taxon>Bacillati</taxon>
        <taxon>Actinomycetota</taxon>
        <taxon>Actinomycetes</taxon>
        <taxon>Micrococcales</taxon>
        <taxon>Microbacteriaceae</taxon>
        <taxon>Microbacterium</taxon>
    </lineage>
</organism>
<gene>
    <name evidence="15 18" type="primary">ilvD</name>
    <name evidence="18" type="ORF">CXR34_09195</name>
</gene>
<dbReference type="InterPro" id="IPR050165">
    <property type="entry name" value="DHAD_IlvD/Edd"/>
</dbReference>
<accession>A0A2K9DQV4</accession>
<comment type="catalytic activity">
    <reaction evidence="11">
        <text>(2R)-2,3-dihydroxy-3-methylbutanoate = 3-methyl-2-oxobutanoate + H2O</text>
        <dbReference type="Rhea" id="RHEA:24809"/>
        <dbReference type="ChEBI" id="CHEBI:11851"/>
        <dbReference type="ChEBI" id="CHEBI:15377"/>
        <dbReference type="ChEBI" id="CHEBI:49072"/>
        <dbReference type="EC" id="4.2.1.9"/>
    </reaction>
    <physiologicalReaction direction="left-to-right" evidence="11">
        <dbReference type="Rhea" id="RHEA:24810"/>
    </physiologicalReaction>
</comment>
<comment type="cofactor">
    <cofactor evidence="15">
        <name>[2Fe-2S] cluster</name>
        <dbReference type="ChEBI" id="CHEBI:190135"/>
    </cofactor>
    <text evidence="15">Binds 1 [2Fe-2S] cluster per subunit. This cluster acts as a Lewis acid cofactor.</text>
</comment>
<dbReference type="GO" id="GO:0009099">
    <property type="term" value="P:L-valine biosynthetic process"/>
    <property type="evidence" value="ECO:0007669"/>
    <property type="project" value="UniProtKB-UniRule"/>
</dbReference>
<feature type="binding site" evidence="15">
    <location>
        <position position="458"/>
    </location>
    <ligand>
        <name>Mg(2+)</name>
        <dbReference type="ChEBI" id="CHEBI:18420"/>
    </ligand>
</feature>
<dbReference type="Pfam" id="PF24877">
    <property type="entry name" value="ILV_EDD_C"/>
    <property type="match status" value="1"/>
</dbReference>
<keyword evidence="7 15" id="KW-0408">Iron</keyword>
<evidence type="ECO:0000259" key="16">
    <source>
        <dbReference type="Pfam" id="PF00920"/>
    </source>
</evidence>
<evidence type="ECO:0000256" key="4">
    <source>
        <dbReference type="ARBA" id="ARBA00022714"/>
    </source>
</evidence>
<keyword evidence="4 15" id="KW-0001">2Fe-2S</keyword>
<dbReference type="InterPro" id="IPR042096">
    <property type="entry name" value="Dihydro-acid_dehy_C"/>
</dbReference>
<dbReference type="GO" id="GO:0051537">
    <property type="term" value="F:2 iron, 2 sulfur cluster binding"/>
    <property type="evidence" value="ECO:0007669"/>
    <property type="project" value="UniProtKB-UniRule"/>
</dbReference>
<dbReference type="InterPro" id="IPR004404">
    <property type="entry name" value="DihydroxyA_deHydtase"/>
</dbReference>